<evidence type="ECO:0000256" key="5">
    <source>
        <dbReference type="SAM" id="MobiDB-lite"/>
    </source>
</evidence>
<dbReference type="SUPFAM" id="SSF81606">
    <property type="entry name" value="PP2C-like"/>
    <property type="match status" value="1"/>
</dbReference>
<name>A0A226DED7_FOLCA</name>
<dbReference type="GO" id="GO:0004722">
    <property type="term" value="F:protein serine/threonine phosphatase activity"/>
    <property type="evidence" value="ECO:0007669"/>
    <property type="project" value="InterPro"/>
</dbReference>
<sequence>MDRRIIMGICTSLQKRRFRTLFSGGGSSANTEKNAGVSPIFSRVCGRCEENNWNSNARWKSSQGTKTKSSSSSSSFVGASAKLKKRKESLDSLGTWDTATDLPLEVDATIASGKPVPSIRANNVGVSSGKGRRTYMEDQYGVGNLNGDPSALYLAVFDGHGSDVCANFCATIFPKHLAYWFQNPDVDVPTALHKSFLEVNNAFASWYIFGRRGPDIKSSGSTATICILKDNIHLFIGHVGDSRAILCRSGEARKLTTDHDPSLITEKTRIERSGGRISDTGRVNERLAMSRSIGDHELKRFGVIAAPDVISMKIDHSRDSFLVLTTDGQINNVMTDTEIINTVLQTKDPQYAATLLTETAFEYSSEDNITALVIPLGSWGKYSAAATIFHSFGKSFTSSSRFS</sequence>
<dbReference type="AlphaFoldDB" id="A0A226DED7"/>
<evidence type="ECO:0000259" key="6">
    <source>
        <dbReference type="PROSITE" id="PS51746"/>
    </source>
</evidence>
<dbReference type="Proteomes" id="UP000198287">
    <property type="component" value="Unassembled WGS sequence"/>
</dbReference>
<dbReference type="InterPro" id="IPR000222">
    <property type="entry name" value="PP2C_BS"/>
</dbReference>
<accession>A0A226DED7</accession>
<dbReference type="EMBL" id="LNIX01000022">
    <property type="protein sequence ID" value="OXA43490.1"/>
    <property type="molecule type" value="Genomic_DNA"/>
</dbReference>
<dbReference type="GO" id="GO:0046872">
    <property type="term" value="F:metal ion binding"/>
    <property type="evidence" value="ECO:0007669"/>
    <property type="project" value="UniProtKB-KW"/>
</dbReference>
<dbReference type="STRING" id="158441.A0A226DED7"/>
<gene>
    <name evidence="7" type="ORF">Fcan01_21888</name>
</gene>
<dbReference type="PROSITE" id="PS51746">
    <property type="entry name" value="PPM_2"/>
    <property type="match status" value="1"/>
</dbReference>
<reference evidence="7 8" key="1">
    <citation type="submission" date="2015-12" db="EMBL/GenBank/DDBJ databases">
        <title>The genome of Folsomia candida.</title>
        <authorList>
            <person name="Faddeeva A."/>
            <person name="Derks M.F."/>
            <person name="Anvar Y."/>
            <person name="Smit S."/>
            <person name="Van Straalen N."/>
            <person name="Roelofs D."/>
        </authorList>
    </citation>
    <scope>NUCLEOTIDE SEQUENCE [LARGE SCALE GENOMIC DNA]</scope>
    <source>
        <strain evidence="7 8">VU population</strain>
        <tissue evidence="7">Whole body</tissue>
    </source>
</reference>
<dbReference type="PROSITE" id="PS01032">
    <property type="entry name" value="PPM_1"/>
    <property type="match status" value="1"/>
</dbReference>
<feature type="region of interest" description="Disordered" evidence="5">
    <location>
        <begin position="56"/>
        <end position="75"/>
    </location>
</feature>
<evidence type="ECO:0000256" key="3">
    <source>
        <dbReference type="ARBA" id="ARBA00022912"/>
    </source>
</evidence>
<dbReference type="InterPro" id="IPR001932">
    <property type="entry name" value="PPM-type_phosphatase-like_dom"/>
</dbReference>
<dbReference type="Gene3D" id="3.60.40.10">
    <property type="entry name" value="PPM-type phosphatase domain"/>
    <property type="match status" value="1"/>
</dbReference>
<feature type="compositionally biased region" description="Low complexity" evidence="5">
    <location>
        <begin position="60"/>
        <end position="75"/>
    </location>
</feature>
<evidence type="ECO:0000256" key="1">
    <source>
        <dbReference type="ARBA" id="ARBA00022723"/>
    </source>
</evidence>
<dbReference type="InterPro" id="IPR036457">
    <property type="entry name" value="PPM-type-like_dom_sf"/>
</dbReference>
<comment type="similarity">
    <text evidence="4">Belongs to the PP2C family.</text>
</comment>
<keyword evidence="8" id="KW-1185">Reference proteome</keyword>
<organism evidence="7 8">
    <name type="scientific">Folsomia candida</name>
    <name type="common">Springtail</name>
    <dbReference type="NCBI Taxonomy" id="158441"/>
    <lineage>
        <taxon>Eukaryota</taxon>
        <taxon>Metazoa</taxon>
        <taxon>Ecdysozoa</taxon>
        <taxon>Arthropoda</taxon>
        <taxon>Hexapoda</taxon>
        <taxon>Collembola</taxon>
        <taxon>Entomobryomorpha</taxon>
        <taxon>Isotomoidea</taxon>
        <taxon>Isotomidae</taxon>
        <taxon>Proisotominae</taxon>
        <taxon>Folsomia</taxon>
    </lineage>
</organism>
<feature type="domain" description="PPM-type phosphatase" evidence="6">
    <location>
        <begin position="123"/>
        <end position="376"/>
    </location>
</feature>
<dbReference type="PANTHER" id="PTHR47992">
    <property type="entry name" value="PROTEIN PHOSPHATASE"/>
    <property type="match status" value="1"/>
</dbReference>
<dbReference type="InterPro" id="IPR015655">
    <property type="entry name" value="PP2C"/>
</dbReference>
<keyword evidence="3 4" id="KW-0904">Protein phosphatase</keyword>
<dbReference type="OrthoDB" id="416093at2759"/>
<evidence type="ECO:0000313" key="7">
    <source>
        <dbReference type="EMBL" id="OXA43490.1"/>
    </source>
</evidence>
<dbReference type="OMA" id="CHTHMKK"/>
<evidence type="ECO:0000256" key="4">
    <source>
        <dbReference type="RuleBase" id="RU003465"/>
    </source>
</evidence>
<evidence type="ECO:0000313" key="8">
    <source>
        <dbReference type="Proteomes" id="UP000198287"/>
    </source>
</evidence>
<dbReference type="Pfam" id="PF00481">
    <property type="entry name" value="PP2C"/>
    <property type="match status" value="1"/>
</dbReference>
<protein>
    <submittedName>
        <fullName evidence="7">Protein phosphatase 1K, mitochondrial</fullName>
    </submittedName>
</protein>
<keyword evidence="1" id="KW-0479">Metal-binding</keyword>
<comment type="caution">
    <text evidence="7">The sequence shown here is derived from an EMBL/GenBank/DDBJ whole genome shotgun (WGS) entry which is preliminary data.</text>
</comment>
<keyword evidence="2 4" id="KW-0378">Hydrolase</keyword>
<evidence type="ECO:0000256" key="2">
    <source>
        <dbReference type="ARBA" id="ARBA00022801"/>
    </source>
</evidence>
<dbReference type="SMART" id="SM00332">
    <property type="entry name" value="PP2Cc"/>
    <property type="match status" value="1"/>
</dbReference>
<proteinExistence type="inferred from homology"/>
<dbReference type="CDD" id="cd00143">
    <property type="entry name" value="PP2Cc"/>
    <property type="match status" value="1"/>
</dbReference>